<dbReference type="SMART" id="SM01043">
    <property type="entry name" value="BTAD"/>
    <property type="match status" value="1"/>
</dbReference>
<organism evidence="7 8">
    <name type="scientific">Nonomuraea cypriaca</name>
    <dbReference type="NCBI Taxonomy" id="1187855"/>
    <lineage>
        <taxon>Bacteria</taxon>
        <taxon>Bacillati</taxon>
        <taxon>Actinomycetota</taxon>
        <taxon>Actinomycetes</taxon>
        <taxon>Streptosporangiales</taxon>
        <taxon>Streptosporangiaceae</taxon>
        <taxon>Nonomuraea</taxon>
    </lineage>
</organism>
<dbReference type="Gene3D" id="1.25.40.10">
    <property type="entry name" value="Tetratricopeptide repeat domain"/>
    <property type="match status" value="2"/>
</dbReference>
<name>A0A931AHQ2_9ACTN</name>
<dbReference type="Gene3D" id="3.40.50.300">
    <property type="entry name" value="P-loop containing nucleotide triphosphate hydrolases"/>
    <property type="match status" value="1"/>
</dbReference>
<keyword evidence="8" id="KW-1185">Reference proteome</keyword>
<dbReference type="GO" id="GO:0043531">
    <property type="term" value="F:ADP binding"/>
    <property type="evidence" value="ECO:0007669"/>
    <property type="project" value="InterPro"/>
</dbReference>
<sequence>MPVRVCVLGEIRLVDAGETDVIRSAKQRLALGVLVCHRGKAVSADRLIDALWGDDPPTSAMANLRSYISKLRKRAGDCIEACPGGYRLLLKPGETDLDQFEFLAEKGHQAGQQGDADAAARLSTEALALWRGPAFGELCDHPMVGEEAARLSERRLSVIEQRIDADLARGHHDGLTAELTKLVAEHPMRERFRAQLMLALYRSGRQAEALEAYHQGARLLAQELGVDPGQHLRDLHQSILTEEPALAAPAPDTATRSGVAPVPAQLPADLAVFTGRAQKLVRLRADLLEAGDAVAISAISGAGGIGKSALAIHFCHQVSNWFPDGQLYLNLQGTTPDAKPLKPIDALGRLLRALGMDGSAIPLDVEEAAAHYRTRTHDKRMLIILDNAYDTAQIRLLIPGSPTCAVMITSRLPLSLDNAHHHVLNVLTPDEAVELLAGLLGEQRVTDEPRAAARVAALCAHLPLAISIAAARLNARKTWSLAKLAERLEAEDQRLSELVHDDRAVRASLSVSYRDLDYPQARAFRLCALPGGPDLDVDAAAALLDLSEPATEDLLDHLVDLGLLESRASGRYRYHDLIRLYAHEQTAHHDPPIEQDQALHRLLAYYTAAARMARQTAERNWTLPSSLLPLQRSGRTFSDVDAAKAWLQHHGPHLVNSVEAAIRRSSSLGLAADQLYALEWLKYNGLDWGGLDHIVRSVADAAVRNGDQRSETIARYHLGNHYYTLSRPSEAAIELRRAAELANAGNDLYLLAEVRHMEAVLNLTQRRITEAISAGQEAADLYHSCGNLKDEAFARSHLARCYQQAGRHDQARAALDRAADVARQADNPIALGAVQYARGINQRDAGQHDLAIAALTEALDLFRQAGNLAGGGNILFHLAETHRQAGRHREAAGAAEECLTLARRMCDEYNVARALTVLGRSHTALGEHQLGRAHLEEAHKALSRLGAPETEDIHQLLTPSAE</sequence>
<evidence type="ECO:0000256" key="4">
    <source>
        <dbReference type="ARBA" id="ARBA00023163"/>
    </source>
</evidence>
<dbReference type="AlphaFoldDB" id="A0A931AHQ2"/>
<protein>
    <submittedName>
        <fullName evidence="7">Tetratricopeptide repeat protein</fullName>
    </submittedName>
</protein>
<dbReference type="InterPro" id="IPR036388">
    <property type="entry name" value="WH-like_DNA-bd_sf"/>
</dbReference>
<keyword evidence="4" id="KW-0804">Transcription</keyword>
<dbReference type="PANTHER" id="PTHR35807:SF1">
    <property type="entry name" value="TRANSCRIPTIONAL REGULATOR REDD"/>
    <property type="match status" value="1"/>
</dbReference>
<dbReference type="PANTHER" id="PTHR35807">
    <property type="entry name" value="TRANSCRIPTIONAL REGULATOR REDD-RELATED"/>
    <property type="match status" value="1"/>
</dbReference>
<dbReference type="SUPFAM" id="SSF46894">
    <property type="entry name" value="C-terminal effector domain of the bipartite response regulators"/>
    <property type="match status" value="1"/>
</dbReference>
<evidence type="ECO:0000256" key="2">
    <source>
        <dbReference type="ARBA" id="ARBA00023015"/>
    </source>
</evidence>
<dbReference type="Pfam" id="PF13424">
    <property type="entry name" value="TPR_12"/>
    <property type="match status" value="1"/>
</dbReference>
<comment type="caution">
    <text evidence="7">The sequence shown here is derived from an EMBL/GenBank/DDBJ whole genome shotgun (WGS) entry which is preliminary data.</text>
</comment>
<dbReference type="Pfam" id="PF00486">
    <property type="entry name" value="Trans_reg_C"/>
    <property type="match status" value="1"/>
</dbReference>
<dbReference type="Pfam" id="PF00931">
    <property type="entry name" value="NB-ARC"/>
    <property type="match status" value="1"/>
</dbReference>
<evidence type="ECO:0000259" key="6">
    <source>
        <dbReference type="PROSITE" id="PS51755"/>
    </source>
</evidence>
<dbReference type="PRINTS" id="PR00364">
    <property type="entry name" value="DISEASERSIST"/>
</dbReference>
<keyword evidence="2" id="KW-0805">Transcription regulation</keyword>
<comment type="similarity">
    <text evidence="1">Belongs to the AfsR/DnrI/RedD regulatory family.</text>
</comment>
<dbReference type="Pfam" id="PF03704">
    <property type="entry name" value="BTAD"/>
    <property type="match status" value="1"/>
</dbReference>
<proteinExistence type="inferred from homology"/>
<dbReference type="InterPro" id="IPR011990">
    <property type="entry name" value="TPR-like_helical_dom_sf"/>
</dbReference>
<evidence type="ECO:0000313" key="8">
    <source>
        <dbReference type="Proteomes" id="UP000605361"/>
    </source>
</evidence>
<dbReference type="Gene3D" id="1.10.10.10">
    <property type="entry name" value="Winged helix-like DNA-binding domain superfamily/Winged helix DNA-binding domain"/>
    <property type="match status" value="1"/>
</dbReference>
<dbReference type="SMART" id="SM00028">
    <property type="entry name" value="TPR"/>
    <property type="match status" value="7"/>
</dbReference>
<evidence type="ECO:0000256" key="1">
    <source>
        <dbReference type="ARBA" id="ARBA00005820"/>
    </source>
</evidence>
<dbReference type="GO" id="GO:0000160">
    <property type="term" value="P:phosphorelay signal transduction system"/>
    <property type="evidence" value="ECO:0007669"/>
    <property type="project" value="InterPro"/>
</dbReference>
<dbReference type="InterPro" id="IPR019734">
    <property type="entry name" value="TPR_rpt"/>
</dbReference>
<evidence type="ECO:0000256" key="3">
    <source>
        <dbReference type="ARBA" id="ARBA00023125"/>
    </source>
</evidence>
<evidence type="ECO:0000256" key="5">
    <source>
        <dbReference type="PROSITE-ProRule" id="PRU01091"/>
    </source>
</evidence>
<dbReference type="InterPro" id="IPR005158">
    <property type="entry name" value="BTAD"/>
</dbReference>
<dbReference type="InterPro" id="IPR002182">
    <property type="entry name" value="NB-ARC"/>
</dbReference>
<dbReference type="GO" id="GO:0003677">
    <property type="term" value="F:DNA binding"/>
    <property type="evidence" value="ECO:0007669"/>
    <property type="project" value="UniProtKB-UniRule"/>
</dbReference>
<dbReference type="EMBL" id="JADOGI010000131">
    <property type="protein sequence ID" value="MBF8190698.1"/>
    <property type="molecule type" value="Genomic_DNA"/>
</dbReference>
<keyword evidence="3 5" id="KW-0238">DNA-binding</keyword>
<dbReference type="InterPro" id="IPR016032">
    <property type="entry name" value="Sig_transdc_resp-reg_C-effctor"/>
</dbReference>
<dbReference type="Proteomes" id="UP000605361">
    <property type="component" value="Unassembled WGS sequence"/>
</dbReference>
<dbReference type="InterPro" id="IPR001867">
    <property type="entry name" value="OmpR/PhoB-type_DNA-bd"/>
</dbReference>
<gene>
    <name evidence="7" type="ORF">ITP53_34305</name>
</gene>
<feature type="domain" description="OmpR/PhoB-type" evidence="6">
    <location>
        <begin position="1"/>
        <end position="90"/>
    </location>
</feature>
<reference evidence="7" key="1">
    <citation type="submission" date="2020-11" db="EMBL/GenBank/DDBJ databases">
        <title>Whole-genome analyses of Nonomuraea sp. K274.</title>
        <authorList>
            <person name="Veyisoglu A."/>
        </authorList>
    </citation>
    <scope>NUCLEOTIDE SEQUENCE</scope>
    <source>
        <strain evidence="7">K274</strain>
    </source>
</reference>
<dbReference type="PROSITE" id="PS51755">
    <property type="entry name" value="OMPR_PHOB"/>
    <property type="match status" value="1"/>
</dbReference>
<feature type="DNA-binding region" description="OmpR/PhoB-type" evidence="5">
    <location>
        <begin position="1"/>
        <end position="90"/>
    </location>
</feature>
<dbReference type="InterPro" id="IPR051677">
    <property type="entry name" value="AfsR-DnrI-RedD_regulator"/>
</dbReference>
<dbReference type="SMART" id="SM00862">
    <property type="entry name" value="Trans_reg_C"/>
    <property type="match status" value="1"/>
</dbReference>
<dbReference type="SUPFAM" id="SSF52540">
    <property type="entry name" value="P-loop containing nucleoside triphosphate hydrolases"/>
    <property type="match status" value="1"/>
</dbReference>
<dbReference type="SUPFAM" id="SSF48452">
    <property type="entry name" value="TPR-like"/>
    <property type="match status" value="3"/>
</dbReference>
<accession>A0A931AHQ2</accession>
<evidence type="ECO:0000313" key="7">
    <source>
        <dbReference type="EMBL" id="MBF8190698.1"/>
    </source>
</evidence>
<dbReference type="GO" id="GO:0006355">
    <property type="term" value="P:regulation of DNA-templated transcription"/>
    <property type="evidence" value="ECO:0007669"/>
    <property type="project" value="InterPro"/>
</dbReference>
<dbReference type="CDD" id="cd15831">
    <property type="entry name" value="BTAD"/>
    <property type="match status" value="1"/>
</dbReference>
<dbReference type="RefSeq" id="WP_195899616.1">
    <property type="nucleotide sequence ID" value="NZ_JADOGI010000131.1"/>
</dbReference>
<dbReference type="InterPro" id="IPR027417">
    <property type="entry name" value="P-loop_NTPase"/>
</dbReference>